<evidence type="ECO:0000313" key="6">
    <source>
        <dbReference type="Proteomes" id="UP000229383"/>
    </source>
</evidence>
<evidence type="ECO:0000259" key="4">
    <source>
        <dbReference type="Pfam" id="PF13458"/>
    </source>
</evidence>
<dbReference type="AlphaFoldDB" id="A0A2H0TF17"/>
<sequence length="380" mass="42716">MDNDIFKRSSIFKKAVIAFIVVASFIVSYTLYILRPVEKESIKIGAILPLSGAAFYIGEEVKDGMLLALDEINIAGGINGKQIDLIIEDSGNDPREGRDAFDRIEERHKPLLYISALESVSLALAPLAELNQVVLAGLVVVDPLFTKRNEWTFKYYLQAEEEVKPIISTLEKMHIKKLGVMYLDDQYGNSVLELLQSKFEKNGGEITSVGFTIDETDFTDEIKNLSGNDAIYSVGFESHFRNIFSQLRKQNYEGVILGSSAASVPFIRSAPEAEGIYIAAPITYNENFLFAKEINDKYRAKYGKESNHYAANGYDFIKILENLFKGRETLTRRDIKILLEERFLYTGVFGVIDVIKSGSRDITFSLYPARIKQGGLDYSP</sequence>
<dbReference type="PANTHER" id="PTHR30483">
    <property type="entry name" value="LEUCINE-SPECIFIC-BINDING PROTEIN"/>
    <property type="match status" value="1"/>
</dbReference>
<dbReference type="Pfam" id="PF13458">
    <property type="entry name" value="Peripla_BP_6"/>
    <property type="match status" value="1"/>
</dbReference>
<comment type="caution">
    <text evidence="5">The sequence shown here is derived from an EMBL/GenBank/DDBJ whole genome shotgun (WGS) entry which is preliminary data.</text>
</comment>
<gene>
    <name evidence="5" type="ORF">COU46_03245</name>
</gene>
<accession>A0A2H0TF17</accession>
<evidence type="ECO:0000313" key="5">
    <source>
        <dbReference type="EMBL" id="PIR70141.1"/>
    </source>
</evidence>
<evidence type="ECO:0000256" key="1">
    <source>
        <dbReference type="ARBA" id="ARBA00010062"/>
    </source>
</evidence>
<keyword evidence="3" id="KW-0472">Membrane</keyword>
<keyword evidence="2" id="KW-0732">Signal</keyword>
<dbReference type="InterPro" id="IPR051010">
    <property type="entry name" value="BCAA_transport"/>
</dbReference>
<reference evidence="6" key="1">
    <citation type="submission" date="2017-09" db="EMBL/GenBank/DDBJ databases">
        <title>Depth-based differentiation of microbial function through sediment-hosted aquifers and enrichment of novel symbionts in the deep terrestrial subsurface.</title>
        <authorList>
            <person name="Probst A.J."/>
            <person name="Ladd B."/>
            <person name="Jarett J.K."/>
            <person name="Geller-Mcgrath D.E."/>
            <person name="Sieber C.M.K."/>
            <person name="Emerson J.B."/>
            <person name="Anantharaman K."/>
            <person name="Thomas B.C."/>
            <person name="Malmstrom R."/>
            <person name="Stieglmeier M."/>
            <person name="Klingl A."/>
            <person name="Woyke T."/>
            <person name="Ryan C.M."/>
            <person name="Banfield J.F."/>
        </authorList>
    </citation>
    <scope>NUCLEOTIDE SEQUENCE [LARGE SCALE GENOMIC DNA]</scope>
</reference>
<proteinExistence type="inferred from homology"/>
<organism evidence="5 6">
    <name type="scientific">Candidatus Niyogibacteria bacterium CG10_big_fil_rev_8_21_14_0_10_42_19</name>
    <dbReference type="NCBI Taxonomy" id="1974725"/>
    <lineage>
        <taxon>Bacteria</taxon>
        <taxon>Candidatus Niyogiibacteriota</taxon>
    </lineage>
</organism>
<protein>
    <recommendedName>
        <fullName evidence="4">Leucine-binding protein domain-containing protein</fullName>
    </recommendedName>
</protein>
<comment type="similarity">
    <text evidence="1">Belongs to the leucine-binding protein family.</text>
</comment>
<dbReference type="Gene3D" id="3.40.50.2300">
    <property type="match status" value="2"/>
</dbReference>
<dbReference type="InterPro" id="IPR028082">
    <property type="entry name" value="Peripla_BP_I"/>
</dbReference>
<evidence type="ECO:0000256" key="2">
    <source>
        <dbReference type="ARBA" id="ARBA00022729"/>
    </source>
</evidence>
<feature type="domain" description="Leucine-binding protein" evidence="4">
    <location>
        <begin position="41"/>
        <end position="374"/>
    </location>
</feature>
<keyword evidence="3" id="KW-1133">Transmembrane helix</keyword>
<feature type="transmembrane region" description="Helical" evidence="3">
    <location>
        <begin position="15"/>
        <end position="34"/>
    </location>
</feature>
<evidence type="ECO:0000256" key="3">
    <source>
        <dbReference type="SAM" id="Phobius"/>
    </source>
</evidence>
<dbReference type="PANTHER" id="PTHR30483:SF6">
    <property type="entry name" value="PERIPLASMIC BINDING PROTEIN OF ABC TRANSPORTER FOR NATURAL AMINO ACIDS"/>
    <property type="match status" value="1"/>
</dbReference>
<name>A0A2H0TF17_9BACT</name>
<dbReference type="InterPro" id="IPR028081">
    <property type="entry name" value="Leu-bd"/>
</dbReference>
<keyword evidence="3" id="KW-0812">Transmembrane</keyword>
<dbReference type="Proteomes" id="UP000229383">
    <property type="component" value="Unassembled WGS sequence"/>
</dbReference>
<dbReference type="SUPFAM" id="SSF53822">
    <property type="entry name" value="Periplasmic binding protein-like I"/>
    <property type="match status" value="1"/>
</dbReference>
<dbReference type="EMBL" id="PFCN01000035">
    <property type="protein sequence ID" value="PIR70141.1"/>
    <property type="molecule type" value="Genomic_DNA"/>
</dbReference>